<evidence type="ECO:0000313" key="12">
    <source>
        <dbReference type="Proteomes" id="UP000054284"/>
    </source>
</evidence>
<keyword evidence="5 10" id="KW-0460">Magnesium</keyword>
<feature type="binding site" evidence="10">
    <location>
        <begin position="200"/>
        <end position="201"/>
    </location>
    <ligand>
        <name>sn-glycerol 1-phosphate</name>
        <dbReference type="ChEBI" id="CHEBI:57685"/>
    </ligand>
</feature>
<comment type="function">
    <text evidence="10">Prenyltransferase that catalyzes the transfer of the geranylgeranyl moiety of geranylgeranyl diphosphate (GGPP) to the C3 hydroxyl of sn-glycerol-1-phosphate (G1P). This reaction is the first ether-bond-formation step in the biosynthesis of archaeal membrane lipids.</text>
</comment>
<feature type="binding site" evidence="10">
    <location>
        <begin position="222"/>
        <end position="223"/>
    </location>
    <ligand>
        <name>sn-glycerol 1-phosphate</name>
        <dbReference type="ChEBI" id="CHEBI:57685"/>
    </ligand>
</feature>
<dbReference type="InterPro" id="IPR038597">
    <property type="entry name" value="GGGP/HepGP_synthase_sf"/>
</dbReference>
<feature type="binding site" evidence="10">
    <location>
        <begin position="169"/>
        <end position="175"/>
    </location>
    <ligand>
        <name>sn-glycerol 1-phosphate</name>
        <dbReference type="ChEBI" id="CHEBI:57685"/>
    </ligand>
</feature>
<evidence type="ECO:0000256" key="1">
    <source>
        <dbReference type="ARBA" id="ARBA00022490"/>
    </source>
</evidence>
<comment type="caution">
    <text evidence="10">Lacks conserved residue(s) required for the propagation of feature annotation.</text>
</comment>
<comment type="caution">
    <text evidence="11">The sequence shown here is derived from an EMBL/GenBank/DDBJ whole genome shotgun (WGS) entry which is preliminary data.</text>
</comment>
<keyword evidence="7 10" id="KW-0594">Phospholipid biosynthesis</keyword>
<dbReference type="GO" id="GO:0047294">
    <property type="term" value="F:phosphoglycerol geranylgeranyltransferase activity"/>
    <property type="evidence" value="ECO:0007669"/>
    <property type="project" value="UniProtKB-UniRule"/>
</dbReference>
<dbReference type="FunFam" id="3.20.20.390:FF:000001">
    <property type="entry name" value="Heptaprenylglyceryl phosphate synthase"/>
    <property type="match status" value="1"/>
</dbReference>
<comment type="pathway">
    <text evidence="10">Membrane lipid metabolism; glycerophospholipid metabolism.</text>
</comment>
<comment type="cofactor">
    <cofactor evidence="10">
        <name>Mg(2+)</name>
        <dbReference type="ChEBI" id="CHEBI:18420"/>
    </cofactor>
</comment>
<dbReference type="InterPro" id="IPR008205">
    <property type="entry name" value="GGGP_HepGP_synthase"/>
</dbReference>
<dbReference type="PATRIC" id="fig|1326980.6.peg.913"/>
<reference evidence="11 12" key="1">
    <citation type="journal article" date="2014" name="Genome Announc.">
        <title>Draft Genome Sequence of the Sulfolobales Archaeon AZ1, Obtained through Metagenomic Analysis of a Mexican Hot Spring.</title>
        <authorList>
            <person name="Servin-Garciduenas L.E."/>
            <person name="Martinez-Romero E."/>
        </authorList>
    </citation>
    <scope>NUCLEOTIDE SEQUENCE [LARGE SCALE GENOMIC DNA]</scope>
    <source>
        <strain evidence="11">AZ1-illumnia</strain>
    </source>
</reference>
<dbReference type="CDD" id="cd02812">
    <property type="entry name" value="PcrB_like"/>
    <property type="match status" value="1"/>
</dbReference>
<dbReference type="Pfam" id="PF01884">
    <property type="entry name" value="PcrB"/>
    <property type="match status" value="1"/>
</dbReference>
<evidence type="ECO:0000256" key="7">
    <source>
        <dbReference type="ARBA" id="ARBA00023209"/>
    </source>
</evidence>
<dbReference type="PANTHER" id="PTHR40029:SF2">
    <property type="entry name" value="HEPTAPRENYLGLYCERYL PHOSPHATE SYNTHASE"/>
    <property type="match status" value="1"/>
</dbReference>
<name>W7L6J6_9CREN</name>
<dbReference type="NCBIfam" id="TIGR01769">
    <property type="entry name" value="GGGP"/>
    <property type="match status" value="1"/>
</dbReference>
<dbReference type="GO" id="GO:0046474">
    <property type="term" value="P:glycerophospholipid biosynthetic process"/>
    <property type="evidence" value="ECO:0007669"/>
    <property type="project" value="UniProtKB-UniRule"/>
</dbReference>
<keyword evidence="12" id="KW-1185">Reference proteome</keyword>
<evidence type="ECO:0000256" key="6">
    <source>
        <dbReference type="ARBA" id="ARBA00023098"/>
    </source>
</evidence>
<evidence type="ECO:0000256" key="10">
    <source>
        <dbReference type="HAMAP-Rule" id="MF_00112"/>
    </source>
</evidence>
<evidence type="ECO:0000256" key="9">
    <source>
        <dbReference type="ARBA" id="ARBA00047288"/>
    </source>
</evidence>
<comment type="subcellular location">
    <subcellularLocation>
        <location evidence="10">Cytoplasm</location>
    </subcellularLocation>
</comment>
<dbReference type="NCBIfam" id="NF003198">
    <property type="entry name" value="PRK04169.1-2"/>
    <property type="match status" value="1"/>
</dbReference>
<evidence type="ECO:0000256" key="3">
    <source>
        <dbReference type="ARBA" id="ARBA00022679"/>
    </source>
</evidence>
<dbReference type="NCBIfam" id="NF003202">
    <property type="entry name" value="PRK04169.1-6"/>
    <property type="match status" value="1"/>
</dbReference>
<dbReference type="EMBL" id="ASRH01000004">
    <property type="protein sequence ID" value="EWG07244.1"/>
    <property type="molecule type" value="Genomic_DNA"/>
</dbReference>
<dbReference type="InterPro" id="IPR010946">
    <property type="entry name" value="GGGP_synth"/>
</dbReference>
<dbReference type="GO" id="GO:0005737">
    <property type="term" value="C:cytoplasm"/>
    <property type="evidence" value="ECO:0007669"/>
    <property type="project" value="UniProtKB-SubCell"/>
</dbReference>
<gene>
    <name evidence="11" type="ORF">ASUL_04606</name>
</gene>
<proteinExistence type="inferred from homology"/>
<keyword evidence="8 10" id="KW-1208">Phospholipid metabolism</keyword>
<sequence length="246" mass="26688">MRNYIKSLIDEGRVLHFSLIDPDKVDDLSSLYDVSKELYEHGTSAFLVGGTLGVSSSKLDAILDLLDDFPIPKIIFPSNINLISQKADAIFFMSLLNSDDLYYVVGAQVAAAPLIKKLELETLPTAYLIVGHGGTAAHVGRARVIPYDNVDLAVAYSLAAQYMGMEFVYLEAGSGAPETVRPEMVQIVKRFSSVNVIVGGGIRSPERALELARAGANIIVTGNVIERDPHRAISIIESLGKVKVRE</sequence>
<dbReference type="UniPathway" id="UPA00940"/>
<evidence type="ECO:0000256" key="8">
    <source>
        <dbReference type="ARBA" id="ARBA00023264"/>
    </source>
</evidence>
<dbReference type="NCBIfam" id="TIGR01768">
    <property type="entry name" value="GGGP-family"/>
    <property type="match status" value="1"/>
</dbReference>
<dbReference type="PANTHER" id="PTHR40029">
    <property type="match status" value="1"/>
</dbReference>
<organism evidence="11 12">
    <name type="scientific">Candidatus Aramenus sulfurataquae</name>
    <dbReference type="NCBI Taxonomy" id="1326980"/>
    <lineage>
        <taxon>Archaea</taxon>
        <taxon>Thermoproteota</taxon>
        <taxon>Thermoprotei</taxon>
        <taxon>Sulfolobales</taxon>
        <taxon>Sulfolobaceae</taxon>
        <taxon>Candidatus Aramenus</taxon>
    </lineage>
</organism>
<protein>
    <recommendedName>
        <fullName evidence="10">Geranylgeranylglyceryl phosphate synthase</fullName>
        <shortName evidence="10">GGGP synthase</shortName>
        <shortName evidence="10">GGGPS</shortName>
        <ecNumber evidence="10">2.5.1.41</ecNumber>
    </recommendedName>
    <alternativeName>
        <fullName evidence="10">(S)-3-O-geranylgeranylglyceryl phosphate synthase</fullName>
    </alternativeName>
    <alternativeName>
        <fullName evidence="10">Phosphoglycerol geranylgeranyltransferase</fullName>
    </alternativeName>
</protein>
<keyword evidence="4 10" id="KW-0479">Metal-binding</keyword>
<evidence type="ECO:0000256" key="4">
    <source>
        <dbReference type="ARBA" id="ARBA00022723"/>
    </source>
</evidence>
<feature type="binding site" evidence="10">
    <location>
        <position position="51"/>
    </location>
    <ligand>
        <name>Mg(2+)</name>
        <dbReference type="ChEBI" id="CHEBI:18420"/>
    </ligand>
</feature>
<keyword evidence="2 10" id="KW-0444">Lipid biosynthesis</keyword>
<evidence type="ECO:0000256" key="2">
    <source>
        <dbReference type="ARBA" id="ARBA00022516"/>
    </source>
</evidence>
<dbReference type="Proteomes" id="UP000054284">
    <property type="component" value="Unassembled WGS sequence"/>
</dbReference>
<dbReference type="HAMAP" id="MF_00112">
    <property type="entry name" value="GGGP_HepGP_synthase"/>
    <property type="match status" value="1"/>
</dbReference>
<dbReference type="GO" id="GO:0120536">
    <property type="term" value="F:heptaprenylglyceryl phosphate synthase activity"/>
    <property type="evidence" value="ECO:0007669"/>
    <property type="project" value="UniProtKB-ARBA"/>
</dbReference>
<comment type="similarity">
    <text evidence="10">Belongs to the GGGP/HepGP synthase family. Group II subfamily.</text>
</comment>
<keyword evidence="6 10" id="KW-0443">Lipid metabolism</keyword>
<keyword evidence="1 10" id="KW-0963">Cytoplasm</keyword>
<dbReference type="AlphaFoldDB" id="W7L6J6"/>
<dbReference type="InterPro" id="IPR039074">
    <property type="entry name" value="GGGP/HepGP_synthase_I"/>
</dbReference>
<evidence type="ECO:0000256" key="5">
    <source>
        <dbReference type="ARBA" id="ARBA00022842"/>
    </source>
</evidence>
<comment type="catalytic activity">
    <reaction evidence="9 10">
        <text>sn-glycerol 1-phosphate + (2E,6E,10E)-geranylgeranyl diphosphate = sn-3-O-(geranylgeranyl)glycerol 1-phosphate + diphosphate</text>
        <dbReference type="Rhea" id="RHEA:23404"/>
        <dbReference type="ChEBI" id="CHEBI:33019"/>
        <dbReference type="ChEBI" id="CHEBI:57677"/>
        <dbReference type="ChEBI" id="CHEBI:57685"/>
        <dbReference type="ChEBI" id="CHEBI:58756"/>
        <dbReference type="EC" id="2.5.1.41"/>
    </reaction>
</comment>
<dbReference type="Gene3D" id="3.20.20.390">
    <property type="entry name" value="FMN-linked oxidoreductases"/>
    <property type="match status" value="1"/>
</dbReference>
<dbReference type="GO" id="GO:0000287">
    <property type="term" value="F:magnesium ion binding"/>
    <property type="evidence" value="ECO:0007669"/>
    <property type="project" value="UniProtKB-UniRule"/>
</dbReference>
<keyword evidence="3 10" id="KW-0808">Transferase</keyword>
<accession>W7L6J6</accession>
<dbReference type="SUPFAM" id="SSF51395">
    <property type="entry name" value="FMN-linked oxidoreductases"/>
    <property type="match status" value="1"/>
</dbReference>
<feature type="binding site" evidence="10">
    <location>
        <position position="21"/>
    </location>
    <ligand>
        <name>Mg(2+)</name>
        <dbReference type="ChEBI" id="CHEBI:18420"/>
    </ligand>
</feature>
<evidence type="ECO:0000313" key="11">
    <source>
        <dbReference type="EMBL" id="EWG07244.1"/>
    </source>
</evidence>
<dbReference type="EC" id="2.5.1.41" evidence="10"/>